<dbReference type="Proteomes" id="UP000287394">
    <property type="component" value="Chromosome"/>
</dbReference>
<dbReference type="AlphaFoldDB" id="A0A402D5Z1"/>
<evidence type="ECO:0000313" key="1">
    <source>
        <dbReference type="EMBL" id="BDI32486.1"/>
    </source>
</evidence>
<dbReference type="PROSITE" id="PS50932">
    <property type="entry name" value="HTH_LACI_2"/>
    <property type="match status" value="1"/>
</dbReference>
<reference evidence="1 2" key="1">
    <citation type="journal article" date="2019" name="Int. J. Syst. Evol. Microbiol.">
        <title>Capsulimonas corticalis gen. nov., sp. nov., an aerobic capsulated bacterium, of a novel bacterial order, Capsulimonadales ord. nov., of the class Armatimonadia of the phylum Armatimonadetes.</title>
        <authorList>
            <person name="Li J."/>
            <person name="Kudo C."/>
            <person name="Tonouchi A."/>
        </authorList>
    </citation>
    <scope>NUCLEOTIDE SEQUENCE [LARGE SCALE GENOMIC DNA]</scope>
    <source>
        <strain evidence="1 2">AX-7</strain>
    </source>
</reference>
<dbReference type="PANTHER" id="PTHR30146:SF109">
    <property type="entry name" value="HTH-TYPE TRANSCRIPTIONAL REGULATOR GALS"/>
    <property type="match status" value="1"/>
</dbReference>
<dbReference type="InterPro" id="IPR010982">
    <property type="entry name" value="Lambda_DNA-bd_dom_sf"/>
</dbReference>
<dbReference type="InterPro" id="IPR046335">
    <property type="entry name" value="LacI/GalR-like_sensor"/>
</dbReference>
<dbReference type="PANTHER" id="PTHR30146">
    <property type="entry name" value="LACI-RELATED TRANSCRIPTIONAL REPRESSOR"/>
    <property type="match status" value="1"/>
</dbReference>
<dbReference type="Gene3D" id="1.10.260.40">
    <property type="entry name" value="lambda repressor-like DNA-binding domains"/>
    <property type="match status" value="1"/>
</dbReference>
<evidence type="ECO:0000313" key="2">
    <source>
        <dbReference type="Proteomes" id="UP000287394"/>
    </source>
</evidence>
<dbReference type="SUPFAM" id="SSF47413">
    <property type="entry name" value="lambda repressor-like DNA-binding domains"/>
    <property type="match status" value="1"/>
</dbReference>
<dbReference type="InterPro" id="IPR028082">
    <property type="entry name" value="Peripla_BP_I"/>
</dbReference>
<dbReference type="Pfam" id="PF13377">
    <property type="entry name" value="Peripla_BP_3"/>
    <property type="match status" value="1"/>
</dbReference>
<dbReference type="InterPro" id="IPR000843">
    <property type="entry name" value="HTH_LacI"/>
</dbReference>
<dbReference type="EMBL" id="AP025739">
    <property type="protein sequence ID" value="BDI32486.1"/>
    <property type="molecule type" value="Genomic_DNA"/>
</dbReference>
<dbReference type="Gene3D" id="3.40.50.2300">
    <property type="match status" value="2"/>
</dbReference>
<proteinExistence type="predicted"/>
<dbReference type="CDD" id="cd01392">
    <property type="entry name" value="HTH_LacI"/>
    <property type="match status" value="1"/>
</dbReference>
<gene>
    <name evidence="1" type="ORF">CCAX7_45370</name>
</gene>
<sequence length="317" mass="35090">MVLTNRQGVSISPDTREKVLAAARELGYRPNSSARAISTGRFGCAAIILSTKAYTSNLPMGLLDGIHDTLADNGMHLNISRLPDEKLIGPDALPKFLREQFVDGLLINYHYHIPETFLEKVREDRIPYVWINHQLDADCVYPDDFQAARYLTERFITRGHRRIAYFVYPASVHYSDADRRAGYKRAMDAGGLRSEIISYGADEISNAECMALLLGRFGAEDAPTAVVAYGPWPARALMQVALRLGRGGPDDLDVATFDDQVLEDCGRNIATAIIPQYAIGVRAVEMLRQKLEAPELLLAPQAIPYTFADGETSEITA</sequence>
<keyword evidence="2" id="KW-1185">Reference proteome</keyword>
<name>A0A402D5Z1_9BACT</name>
<accession>A0A402D5Z1</accession>
<organism evidence="1 2">
    <name type="scientific">Capsulimonas corticalis</name>
    <dbReference type="NCBI Taxonomy" id="2219043"/>
    <lineage>
        <taxon>Bacteria</taxon>
        <taxon>Bacillati</taxon>
        <taxon>Armatimonadota</taxon>
        <taxon>Armatimonadia</taxon>
        <taxon>Capsulimonadales</taxon>
        <taxon>Capsulimonadaceae</taxon>
        <taxon>Capsulimonas</taxon>
    </lineage>
</organism>
<dbReference type="GO" id="GO:0003700">
    <property type="term" value="F:DNA-binding transcription factor activity"/>
    <property type="evidence" value="ECO:0007669"/>
    <property type="project" value="TreeGrafter"/>
</dbReference>
<dbReference type="CDD" id="cd06267">
    <property type="entry name" value="PBP1_LacI_sugar_binding-like"/>
    <property type="match status" value="1"/>
</dbReference>
<dbReference type="SUPFAM" id="SSF53822">
    <property type="entry name" value="Periplasmic binding protein-like I"/>
    <property type="match status" value="1"/>
</dbReference>
<protein>
    <submittedName>
        <fullName evidence="1">Alanine racemase</fullName>
    </submittedName>
</protein>
<dbReference type="GO" id="GO:0000976">
    <property type="term" value="F:transcription cis-regulatory region binding"/>
    <property type="evidence" value="ECO:0007669"/>
    <property type="project" value="TreeGrafter"/>
</dbReference>
<dbReference type="KEGG" id="ccot:CCAX7_45370"/>
<dbReference type="SMART" id="SM00354">
    <property type="entry name" value="HTH_LACI"/>
    <property type="match status" value="1"/>
</dbReference>